<accession>W7FJ81</accession>
<protein>
    <submittedName>
        <fullName evidence="2">Uncharacterized protein</fullName>
    </submittedName>
</protein>
<dbReference type="OrthoDB" id="387608at2759"/>
<dbReference type="Proteomes" id="UP000030688">
    <property type="component" value="Unassembled WGS sequence"/>
</dbReference>
<feature type="compositionally biased region" description="Basic and acidic residues" evidence="1">
    <location>
        <begin position="696"/>
        <end position="745"/>
    </location>
</feature>
<proteinExistence type="predicted"/>
<name>W7FJ81_PLAF8</name>
<feature type="region of interest" description="Disordered" evidence="1">
    <location>
        <begin position="668"/>
        <end position="745"/>
    </location>
</feature>
<feature type="compositionally biased region" description="Basic residues" evidence="1">
    <location>
        <begin position="675"/>
        <end position="695"/>
    </location>
</feature>
<sequence length="812" mass="98428">MKGNESYDPLKEGCFPKINDALNKYTMNTLNYHHSNNFSCEENKETYRKNTLNMNATSDDDNELETYSSIILDKINHFKAQEEKIIYEESRREPNIYSNMSTILNFVKEQNKMNTLHIKNFIMENLKVTEEIKHDKDINNLMRRIEHEEIKELISSNGKRYFMEIRKIYFLMKKFHKEGYFPSSNKDVLKKQSFKRNKNIKNLLQESIKKKNIQIQKLLKQYIILKGYYKNVCKKYRQENELLKSFFSFSNNQSYYLNLKYSPPHSRRNRIYFYPYTKLLRRKRLRRISHFKEDRYVIHKEFVIMGLPKNNKVNFCYGKDYRHISRELERINNIILKYSKNIETCNKNKKKCLDELYILASYDNFLKKKYETYECKLDGYINEDKEKIKINEVNKGRNKKIDCTPNNNKIFFYNVHLINDDDLFKRRKNKKKKKKMITLKINKCNHKDKNLHKNEMKDGDHVFSYTKKKWLNNNNNNNNITNMVSFLGYGNIKRKYVTNKCIINEQENNKMDENQHIDKNKNINININLHDDKNDEIRKHSTIQTLYHSNNKEKIISKNVLKDESTNITKECNVNKYDDNIIDHKQKHREKEKKKSIENMNISHIIYEKEQSHDICNVLEENKEEEKYNNLQKDVITNCNNDKVKLEEYHHEKELNNVQIINDMDIKKNEAKKEKNNKKKEKQKNKKKEKQKNKKKEKEKNKKKEKEKNKKKEKEKNKKKEKEKSKKKEKEKNKKKEKEKNNGDVLKHVENNLQDVELLYEEKIINVNTKKDEELSTKNKYSEKDIVHDILSEYSNTLQYTSFLDYMKNRME</sequence>
<organism evidence="2 3">
    <name type="scientific">Plasmodium falciparum (isolate 7G8)</name>
    <dbReference type="NCBI Taxonomy" id="57266"/>
    <lineage>
        <taxon>Eukaryota</taxon>
        <taxon>Sar</taxon>
        <taxon>Alveolata</taxon>
        <taxon>Apicomplexa</taxon>
        <taxon>Aconoidasida</taxon>
        <taxon>Haemosporida</taxon>
        <taxon>Plasmodiidae</taxon>
        <taxon>Plasmodium</taxon>
        <taxon>Plasmodium (Laverania)</taxon>
    </lineage>
</organism>
<reference evidence="2 3" key="2">
    <citation type="submission" date="2013-02" db="EMBL/GenBank/DDBJ databases">
        <title>The Genome Sequence of Plasmodium falciparum 7G8.</title>
        <authorList>
            <consortium name="The Broad Institute Genome Sequencing Platform"/>
            <consortium name="The Broad Institute Genome Sequencing Center for Infectious Disease"/>
            <person name="Neafsey D."/>
            <person name="Cheeseman I."/>
            <person name="Volkman S."/>
            <person name="Adams J."/>
            <person name="Walker B."/>
            <person name="Young S.K."/>
            <person name="Zeng Q."/>
            <person name="Gargeya S."/>
            <person name="Fitzgerald M."/>
            <person name="Haas B."/>
            <person name="Abouelleil A."/>
            <person name="Alvarado L."/>
            <person name="Arachchi H.M."/>
            <person name="Berlin A.M."/>
            <person name="Chapman S.B."/>
            <person name="Dewar J."/>
            <person name="Goldberg J."/>
            <person name="Griggs A."/>
            <person name="Gujja S."/>
            <person name="Hansen M."/>
            <person name="Howarth C."/>
            <person name="Imamovic A."/>
            <person name="Larimer J."/>
            <person name="McCowan C."/>
            <person name="Murphy C."/>
            <person name="Neiman D."/>
            <person name="Pearson M."/>
            <person name="Priest M."/>
            <person name="Roberts A."/>
            <person name="Saif S."/>
            <person name="Shea T."/>
            <person name="Sisk P."/>
            <person name="Sykes S."/>
            <person name="Wortman J."/>
            <person name="Nusbaum C."/>
            <person name="Birren B."/>
        </authorList>
    </citation>
    <scope>NUCLEOTIDE SEQUENCE [LARGE SCALE GENOMIC DNA]</scope>
    <source>
        <strain evidence="2 3">7G8</strain>
    </source>
</reference>
<reference evidence="3" key="1">
    <citation type="submission" date="2007-11" db="EMBL/GenBank/DDBJ databases">
        <authorList>
            <consortium name="The Broad Institute Genome Sequencing Platform"/>
            <person name="Volkman S.K."/>
            <person name="Daily J.P."/>
            <person name="Sarr O."/>
            <person name="Ndiaye D."/>
            <person name="Ndir O."/>
            <person name="Mboup S."/>
            <person name="Lukens A."/>
            <person name="Stange-Thomann N."/>
            <person name="Mauceli E."/>
            <person name="Gnerre S."/>
            <person name="Jaffe D."/>
            <person name="Zainoun J."/>
            <person name="Wiegand R.C."/>
            <person name="Birren B."/>
            <person name="Galagan J."/>
            <person name="Lander E."/>
            <person name="Wirth D.F."/>
        </authorList>
    </citation>
    <scope>NUCLEOTIDE SEQUENCE [LARGE SCALE GENOMIC DNA]</scope>
    <source>
        <strain evidence="3">7G8</strain>
    </source>
</reference>
<gene>
    <name evidence="2" type="ORF">PFBG_00685</name>
</gene>
<evidence type="ECO:0000256" key="1">
    <source>
        <dbReference type="SAM" id="MobiDB-lite"/>
    </source>
</evidence>
<evidence type="ECO:0000313" key="2">
    <source>
        <dbReference type="EMBL" id="EUR79197.1"/>
    </source>
</evidence>
<dbReference type="AlphaFoldDB" id="W7FJ81"/>
<evidence type="ECO:0000313" key="3">
    <source>
        <dbReference type="Proteomes" id="UP000030688"/>
    </source>
</evidence>
<dbReference type="EMBL" id="KE123587">
    <property type="protein sequence ID" value="EUR79197.1"/>
    <property type="molecule type" value="Genomic_DNA"/>
</dbReference>